<dbReference type="GO" id="GO:0009055">
    <property type="term" value="F:electron transfer activity"/>
    <property type="evidence" value="ECO:0007669"/>
    <property type="project" value="InterPro"/>
</dbReference>
<gene>
    <name evidence="8" type="ORF">HUK84_10700</name>
</gene>
<dbReference type="AlphaFoldDB" id="A0A7Y7IWE9"/>
<dbReference type="SUPFAM" id="SSF81342">
    <property type="entry name" value="Transmembrane di-heme cytochromes"/>
    <property type="match status" value="1"/>
</dbReference>
<dbReference type="InterPro" id="IPR011577">
    <property type="entry name" value="Cyt_b561_bac/Ni-Hgenase"/>
</dbReference>
<dbReference type="EMBL" id="JABXXP010000205">
    <property type="protein sequence ID" value="NVN11584.1"/>
    <property type="molecule type" value="Genomic_DNA"/>
</dbReference>
<evidence type="ECO:0000256" key="4">
    <source>
        <dbReference type="ARBA" id="ARBA00022989"/>
    </source>
</evidence>
<feature type="domain" description="Cytochrome b561 bacterial/Ni-hydrogenase" evidence="7">
    <location>
        <begin position="9"/>
        <end position="196"/>
    </location>
</feature>
<dbReference type="Proteomes" id="UP000534870">
    <property type="component" value="Unassembled WGS sequence"/>
</dbReference>
<dbReference type="InterPro" id="IPR016174">
    <property type="entry name" value="Di-haem_cyt_TM"/>
</dbReference>
<name>A0A7Y7IWE9_9PROT</name>
<accession>A0A7Y7IWE9</accession>
<proteinExistence type="predicted"/>
<evidence type="ECO:0000256" key="6">
    <source>
        <dbReference type="SAM" id="Phobius"/>
    </source>
</evidence>
<keyword evidence="4 6" id="KW-1133">Transmembrane helix</keyword>
<dbReference type="InterPro" id="IPR051542">
    <property type="entry name" value="Hydrogenase_cytochrome"/>
</dbReference>
<evidence type="ECO:0000313" key="8">
    <source>
        <dbReference type="EMBL" id="NVN11584.1"/>
    </source>
</evidence>
<dbReference type="GO" id="GO:0005886">
    <property type="term" value="C:plasma membrane"/>
    <property type="evidence" value="ECO:0007669"/>
    <property type="project" value="UniProtKB-SubCell"/>
</dbReference>
<comment type="caution">
    <text evidence="8">The sequence shown here is derived from an EMBL/GenBank/DDBJ whole genome shotgun (WGS) entry which is preliminary data.</text>
</comment>
<dbReference type="GO" id="GO:0020037">
    <property type="term" value="F:heme binding"/>
    <property type="evidence" value="ECO:0007669"/>
    <property type="project" value="TreeGrafter"/>
</dbReference>
<comment type="subcellular location">
    <subcellularLocation>
        <location evidence="1">Cell membrane</location>
        <topology evidence="1">Multi-pass membrane protein</topology>
    </subcellularLocation>
</comment>
<feature type="transmembrane region" description="Helical" evidence="6">
    <location>
        <begin position="123"/>
        <end position="143"/>
    </location>
</feature>
<evidence type="ECO:0000313" key="9">
    <source>
        <dbReference type="Proteomes" id="UP000534870"/>
    </source>
</evidence>
<keyword evidence="2" id="KW-1003">Cell membrane</keyword>
<evidence type="ECO:0000259" key="7">
    <source>
        <dbReference type="Pfam" id="PF01292"/>
    </source>
</evidence>
<dbReference type="Pfam" id="PF01292">
    <property type="entry name" value="Ni_hydr_CYTB"/>
    <property type="match status" value="1"/>
</dbReference>
<dbReference type="Gene3D" id="1.20.950.20">
    <property type="entry name" value="Transmembrane di-heme cytochromes, Chain C"/>
    <property type="match status" value="1"/>
</dbReference>
<dbReference type="RefSeq" id="WP_176640281.1">
    <property type="nucleotide sequence ID" value="NZ_JABXXP010000205.1"/>
</dbReference>
<feature type="transmembrane region" description="Helical" evidence="6">
    <location>
        <begin position="163"/>
        <end position="191"/>
    </location>
</feature>
<feature type="transmembrane region" description="Helical" evidence="6">
    <location>
        <begin position="12"/>
        <end position="34"/>
    </location>
</feature>
<organism evidence="8 9">
    <name type="scientific">Nguyenibacter vanlangensis</name>
    <dbReference type="NCBI Taxonomy" id="1216886"/>
    <lineage>
        <taxon>Bacteria</taxon>
        <taxon>Pseudomonadati</taxon>
        <taxon>Pseudomonadota</taxon>
        <taxon>Alphaproteobacteria</taxon>
        <taxon>Acetobacterales</taxon>
        <taxon>Acetobacteraceae</taxon>
        <taxon>Nguyenibacter</taxon>
    </lineage>
</organism>
<protein>
    <submittedName>
        <fullName evidence="8">Cytochrome b/b6 domain-containing protein</fullName>
    </submittedName>
</protein>
<dbReference type="PANTHER" id="PTHR30485">
    <property type="entry name" value="NI/FE-HYDROGENASE 1 B-TYPE CYTOCHROME SUBUNIT"/>
    <property type="match status" value="1"/>
</dbReference>
<feature type="transmembrane region" description="Helical" evidence="6">
    <location>
        <begin position="54"/>
        <end position="78"/>
    </location>
</feature>
<dbReference type="GO" id="GO:0022904">
    <property type="term" value="P:respiratory electron transport chain"/>
    <property type="evidence" value="ECO:0007669"/>
    <property type="project" value="InterPro"/>
</dbReference>
<evidence type="ECO:0000256" key="5">
    <source>
        <dbReference type="ARBA" id="ARBA00023136"/>
    </source>
</evidence>
<evidence type="ECO:0000256" key="1">
    <source>
        <dbReference type="ARBA" id="ARBA00004651"/>
    </source>
</evidence>
<evidence type="ECO:0000256" key="3">
    <source>
        <dbReference type="ARBA" id="ARBA00022692"/>
    </source>
</evidence>
<sequence length="212" mass="23624">MKPDRRRTHTRIVRLTHWVAAAAMLCMIGSGWQIYNASPILPFTFPPWATLGGWLAGGIAWHFAAMWVLMAAGLVYLAHGFASGHFRRDIRPQGVRRTAQDFALALRLRLHHRAGAYNAVQRLFYTGVLVVATLAVLSGLAIWKPVQLGWLSWLLGGYDVARRIHFTMMALIVAFLIVHLTLVAIVPSTLVGMITGGRRIPDSDRTQPRIQP</sequence>
<evidence type="ECO:0000256" key="2">
    <source>
        <dbReference type="ARBA" id="ARBA00022475"/>
    </source>
</evidence>
<reference evidence="8 9" key="1">
    <citation type="submission" date="2020-06" db="EMBL/GenBank/DDBJ databases">
        <title>Description of novel acetic acid bacteria.</title>
        <authorList>
            <person name="Sombolestani A."/>
        </authorList>
    </citation>
    <scope>NUCLEOTIDE SEQUENCE [LARGE SCALE GENOMIC DNA]</scope>
    <source>
        <strain evidence="8 9">LMG 31431</strain>
    </source>
</reference>
<keyword evidence="5 6" id="KW-0472">Membrane</keyword>
<dbReference type="PANTHER" id="PTHR30485:SF1">
    <property type="entry name" value="CYTOCHROME YDHU-RELATED"/>
    <property type="match status" value="1"/>
</dbReference>
<keyword evidence="3 6" id="KW-0812">Transmembrane</keyword>